<gene>
    <name evidence="1" type="ORF">BJ989_000172</name>
</gene>
<comment type="caution">
    <text evidence="1">The sequence shown here is derived from an EMBL/GenBank/DDBJ whole genome shotgun (WGS) entry which is preliminary data.</text>
</comment>
<evidence type="ECO:0000313" key="1">
    <source>
        <dbReference type="EMBL" id="NYG53868.1"/>
    </source>
</evidence>
<name>A0A7Y9RRZ5_9ACTN</name>
<keyword evidence="2" id="KW-1185">Reference proteome</keyword>
<dbReference type="SUPFAM" id="SSF55961">
    <property type="entry name" value="Bet v1-like"/>
    <property type="match status" value="1"/>
</dbReference>
<dbReference type="InterPro" id="IPR019587">
    <property type="entry name" value="Polyketide_cyclase/dehydratase"/>
</dbReference>
<proteinExistence type="predicted"/>
<sequence>MPTIDRTVTVDKSPSVVWDYLSDFTKTEEWDPPTVSTTRTAGDGGVGTVYHNVTKFLGSETEVDYHVTDYVEGHRMELRASTSSMELHDTLTVEPEGTGTSVRYVAEFTPTGAAKLATPLMAPGLKVLGDKAAQQMQECLERL</sequence>
<protein>
    <submittedName>
        <fullName evidence="1">Uncharacterized protein YndB with AHSA1/START domain</fullName>
    </submittedName>
</protein>
<evidence type="ECO:0000313" key="2">
    <source>
        <dbReference type="Proteomes" id="UP000544110"/>
    </source>
</evidence>
<dbReference type="Gene3D" id="3.30.530.20">
    <property type="match status" value="1"/>
</dbReference>
<organism evidence="1 2">
    <name type="scientific">Nocardioides perillae</name>
    <dbReference type="NCBI Taxonomy" id="1119534"/>
    <lineage>
        <taxon>Bacteria</taxon>
        <taxon>Bacillati</taxon>
        <taxon>Actinomycetota</taxon>
        <taxon>Actinomycetes</taxon>
        <taxon>Propionibacteriales</taxon>
        <taxon>Nocardioidaceae</taxon>
        <taxon>Nocardioides</taxon>
    </lineage>
</organism>
<dbReference type="AlphaFoldDB" id="A0A7Y9RRZ5"/>
<accession>A0A7Y9RRZ5</accession>
<reference evidence="1 2" key="1">
    <citation type="submission" date="2020-07" db="EMBL/GenBank/DDBJ databases">
        <title>Sequencing the genomes of 1000 actinobacteria strains.</title>
        <authorList>
            <person name="Klenk H.-P."/>
        </authorList>
    </citation>
    <scope>NUCLEOTIDE SEQUENCE [LARGE SCALE GENOMIC DNA]</scope>
    <source>
        <strain evidence="1 2">DSM 24552</strain>
    </source>
</reference>
<dbReference type="InterPro" id="IPR023393">
    <property type="entry name" value="START-like_dom_sf"/>
</dbReference>
<dbReference type="EMBL" id="JACCAC010000001">
    <property type="protein sequence ID" value="NYG53868.1"/>
    <property type="molecule type" value="Genomic_DNA"/>
</dbReference>
<dbReference type="Pfam" id="PF10604">
    <property type="entry name" value="Polyketide_cyc2"/>
    <property type="match status" value="1"/>
</dbReference>
<dbReference type="Proteomes" id="UP000544110">
    <property type="component" value="Unassembled WGS sequence"/>
</dbReference>
<dbReference type="RefSeq" id="WP_179516611.1">
    <property type="nucleotide sequence ID" value="NZ_JACCAC010000001.1"/>
</dbReference>